<dbReference type="SUPFAM" id="SSF46785">
    <property type="entry name" value="Winged helix' DNA-binding domain"/>
    <property type="match status" value="1"/>
</dbReference>
<dbReference type="PROSITE" id="PS50995">
    <property type="entry name" value="HTH_MARR_2"/>
    <property type="match status" value="1"/>
</dbReference>
<dbReference type="Proteomes" id="UP000199322">
    <property type="component" value="Unassembled WGS sequence"/>
</dbReference>
<dbReference type="FunFam" id="1.10.10.10:FF:000163">
    <property type="entry name" value="MarR family transcriptional regulator"/>
    <property type="match status" value="1"/>
</dbReference>
<dbReference type="GO" id="GO:0003700">
    <property type="term" value="F:DNA-binding transcription factor activity"/>
    <property type="evidence" value="ECO:0007669"/>
    <property type="project" value="InterPro"/>
</dbReference>
<organism evidence="7 9">
    <name type="scientific">Geotoga petraea</name>
    <dbReference type="NCBI Taxonomy" id="28234"/>
    <lineage>
        <taxon>Bacteria</taxon>
        <taxon>Thermotogati</taxon>
        <taxon>Thermotogota</taxon>
        <taxon>Thermotogae</taxon>
        <taxon>Petrotogales</taxon>
        <taxon>Petrotogaceae</taxon>
        <taxon>Geotoga</taxon>
    </lineage>
</organism>
<evidence type="ECO:0000256" key="2">
    <source>
        <dbReference type="ARBA" id="ARBA00022490"/>
    </source>
</evidence>
<evidence type="ECO:0000256" key="4">
    <source>
        <dbReference type="ARBA" id="ARBA00023125"/>
    </source>
</evidence>
<evidence type="ECO:0000256" key="3">
    <source>
        <dbReference type="ARBA" id="ARBA00023015"/>
    </source>
</evidence>
<evidence type="ECO:0000313" key="9">
    <source>
        <dbReference type="Proteomes" id="UP000199322"/>
    </source>
</evidence>
<keyword evidence="9" id="KW-1185">Reference proteome</keyword>
<evidence type="ECO:0000259" key="6">
    <source>
        <dbReference type="PROSITE" id="PS50995"/>
    </source>
</evidence>
<dbReference type="PANTHER" id="PTHR33164">
    <property type="entry name" value="TRANSCRIPTIONAL REGULATOR, MARR FAMILY"/>
    <property type="match status" value="1"/>
</dbReference>
<gene>
    <name evidence="8" type="ORF">E4650_01605</name>
    <name evidence="7" type="ORF">SAMN04488588_0058</name>
</gene>
<dbReference type="EMBL" id="FMYV01000001">
    <property type="protein sequence ID" value="SDB96366.1"/>
    <property type="molecule type" value="Genomic_DNA"/>
</dbReference>
<evidence type="ECO:0000313" key="7">
    <source>
        <dbReference type="EMBL" id="SDB96366.1"/>
    </source>
</evidence>
<dbReference type="RefSeq" id="WP_091401722.1">
    <property type="nucleotide sequence ID" value="NZ_FMYV01000001.1"/>
</dbReference>
<evidence type="ECO:0000313" key="8">
    <source>
        <dbReference type="EMBL" id="TGG88916.1"/>
    </source>
</evidence>
<keyword evidence="3" id="KW-0805">Transcription regulation</keyword>
<dbReference type="InterPro" id="IPR036390">
    <property type="entry name" value="WH_DNA-bd_sf"/>
</dbReference>
<protein>
    <submittedName>
        <fullName evidence="7">DNA-binding transcriptional regulator, MarR family</fullName>
    </submittedName>
    <submittedName>
        <fullName evidence="8">MarR family transcriptional regulator</fullName>
    </submittedName>
</protein>
<dbReference type="GO" id="GO:0006950">
    <property type="term" value="P:response to stress"/>
    <property type="evidence" value="ECO:0007669"/>
    <property type="project" value="TreeGrafter"/>
</dbReference>
<evidence type="ECO:0000256" key="5">
    <source>
        <dbReference type="ARBA" id="ARBA00023163"/>
    </source>
</evidence>
<dbReference type="Pfam" id="PF22381">
    <property type="entry name" value="Staph_reg_Sar_Rot"/>
    <property type="match status" value="1"/>
</dbReference>
<dbReference type="InterPro" id="IPR036388">
    <property type="entry name" value="WH-like_DNA-bd_sf"/>
</dbReference>
<dbReference type="Proteomes" id="UP000297288">
    <property type="component" value="Unassembled WGS sequence"/>
</dbReference>
<proteinExistence type="predicted"/>
<dbReference type="InterPro" id="IPR000835">
    <property type="entry name" value="HTH_MarR-typ"/>
</dbReference>
<keyword evidence="5" id="KW-0804">Transcription</keyword>
<reference evidence="7 9" key="1">
    <citation type="submission" date="2016-10" db="EMBL/GenBank/DDBJ databases">
        <authorList>
            <person name="de Groot N.N."/>
        </authorList>
    </citation>
    <scope>NUCLEOTIDE SEQUENCE [LARGE SCALE GENOMIC DNA]</scope>
    <source>
        <strain evidence="7 9">WG14</strain>
    </source>
</reference>
<feature type="domain" description="HTH marR-type" evidence="6">
    <location>
        <begin position="8"/>
        <end position="138"/>
    </location>
</feature>
<evidence type="ECO:0000256" key="1">
    <source>
        <dbReference type="ARBA" id="ARBA00004496"/>
    </source>
</evidence>
<dbReference type="OrthoDB" id="9806864at2"/>
<dbReference type="AlphaFoldDB" id="A0A1G6HS96"/>
<dbReference type="EMBL" id="SRME01000001">
    <property type="protein sequence ID" value="TGG88916.1"/>
    <property type="molecule type" value="Genomic_DNA"/>
</dbReference>
<sequence length="141" mass="16743">MEEQLKLENQLCFSLYTASRLITRLYQPHLKKIGLTYLQYIVMLVMWEKEKIVLKELGDTLYLDSGTLSPLIKKLEKKDLVKKQRSEKDERILEVEITQKGRELKEKAKNIPFKIAEETGLTMEQYHNIKKMTDEFIKNHV</sequence>
<keyword evidence="2" id="KW-0963">Cytoplasm</keyword>
<dbReference type="GO" id="GO:0003677">
    <property type="term" value="F:DNA binding"/>
    <property type="evidence" value="ECO:0007669"/>
    <property type="project" value="UniProtKB-KW"/>
</dbReference>
<dbReference type="PANTHER" id="PTHR33164:SF5">
    <property type="entry name" value="ORGANIC HYDROPEROXIDE RESISTANCE TRANSCRIPTIONAL REGULATOR"/>
    <property type="match status" value="1"/>
</dbReference>
<name>A0A1G6HS96_9BACT</name>
<dbReference type="InterPro" id="IPR039422">
    <property type="entry name" value="MarR/SlyA-like"/>
</dbReference>
<dbReference type="STRING" id="28234.SAMN04488588_0058"/>
<dbReference type="Gene3D" id="1.10.10.10">
    <property type="entry name" value="Winged helix-like DNA-binding domain superfamily/Winged helix DNA-binding domain"/>
    <property type="match status" value="1"/>
</dbReference>
<dbReference type="SMART" id="SM00347">
    <property type="entry name" value="HTH_MARR"/>
    <property type="match status" value="1"/>
</dbReference>
<dbReference type="InterPro" id="IPR055166">
    <property type="entry name" value="Transc_reg_Sar_Rot_HTH"/>
</dbReference>
<reference evidence="8 10" key="2">
    <citation type="submission" date="2019-04" db="EMBL/GenBank/DDBJ databases">
        <title>Draft genome sequence data and analysis of a Fermenting Bacterium, Geotoga petraea strain HO-Geo1, isolated from heavy-oil petroleum reservoir in Russia.</title>
        <authorList>
            <person name="Grouzdev D.S."/>
            <person name="Semenova E.M."/>
            <person name="Sokolova D.S."/>
            <person name="Tourova T.P."/>
            <person name="Poltaraus A.B."/>
            <person name="Nazina T.N."/>
        </authorList>
    </citation>
    <scope>NUCLEOTIDE SEQUENCE [LARGE SCALE GENOMIC DNA]</scope>
    <source>
        <strain evidence="8 10">HO-Geo1</strain>
    </source>
</reference>
<dbReference type="GO" id="GO:0005737">
    <property type="term" value="C:cytoplasm"/>
    <property type="evidence" value="ECO:0007669"/>
    <property type="project" value="UniProtKB-SubCell"/>
</dbReference>
<accession>A0A1G6HS96</accession>
<comment type="subcellular location">
    <subcellularLocation>
        <location evidence="1">Cytoplasm</location>
    </subcellularLocation>
</comment>
<evidence type="ECO:0000313" key="10">
    <source>
        <dbReference type="Proteomes" id="UP000297288"/>
    </source>
</evidence>
<keyword evidence="4 7" id="KW-0238">DNA-binding</keyword>